<keyword evidence="2" id="KW-0547">Nucleotide-binding</keyword>
<dbReference type="SUPFAM" id="SSF55060">
    <property type="entry name" value="GHMP Kinase, C-terminal domain"/>
    <property type="match status" value="1"/>
</dbReference>
<dbReference type="GO" id="GO:0042352">
    <property type="term" value="P:GDP-L-fucose salvage"/>
    <property type="evidence" value="ECO:0007669"/>
    <property type="project" value="TreeGrafter"/>
</dbReference>
<dbReference type="AlphaFoldDB" id="A0A1I8HV92"/>
<keyword evidence="3" id="KW-0418">Kinase</keyword>
<protein>
    <submittedName>
        <fullName evidence="8">Fucokinase domain-containing protein</fullName>
    </submittedName>
</protein>
<dbReference type="InterPro" id="IPR006204">
    <property type="entry name" value="GHMP_kinase_N_dom"/>
</dbReference>
<feature type="domain" description="GDP-fucose pyrophosphorylase" evidence="6">
    <location>
        <begin position="94"/>
        <end position="570"/>
    </location>
</feature>
<sequence length="1250" mass="131938">SFQATNKTFDPPCISQDAFWNVIVVTSQSEKSVDQVCQALIIEKQANRLSIGEILTVVDPAPCIGSGGATLNALYCVAEHLSAASGLCTLSPDEALANRRILLLHVGSGSRPYLFDPLGRHVVMVPTGDGVDEVTKSENVSLVSERWASLAVHCVRQMTWFCSASAATPDKDNIDASAEADASPAGVWVCGTDFYMRLSRPVSWGQLVSDSCPEVLTVAGLCSADEAMQHGVLALDSATGFVTQVVYRPSAESLVGLEIGCVPDDSSSKLSPRFARVSGPYYFPPSVAAAMVGLHTTAPLHGCIYDGIDSGAPPIYLSLVFDLLAAFCCPDSKDQASDEPNELLASASTTELAMRQSRGLGDLATLAALNAAESAARIDEANRQLKDRLGGFKNRLVLLSGAEFCYLANEPEAYFRLLLDFQSQTLSTWRFHCSYNVDCSVESASAMVAVSGLSEASAATERQQVLLKKLIQLPVDCYLSCVRVRLRDDEDGASASDGSRVFFGVARADQPMSPLIDKTQQAESEHRCSILGQSVNNFCLRTGLKLAELFHDNDSKLPQCLWHCRLFPVTGASDEEKGAPGTQIQHGGVPPISLTPGDHGQLVLRSMAQELVERTSFWKTVEQVPLEILAWLFNCPDGDGASQPDLAALWRRCRRLSMADIVANVDIDSELTHRRSVAQSALVRALSATLRHSSGTRSSGGVSGLRSLFGLAVAHGFDSPLLPALDSLALRLAAEGGGDGIARARSARVLAAIGLLLGTQAGSRGGLRSGPADNRRWSGALSDISAGQLSAGLSGMANLRAEWAGRPDLLMRAARHYERAAQLLVSGAVRASCLDDQLDAARSVSRPIRPAVPIGHGVTALCPARIDLSGGWSDTPPICWEFGGCVANMAVLVDGRKPIGCRVEAFDLAAPDDTVSGMDHRPGRSLIELVNADANSSGAVVGLNSLEYLADCSRPLVPGALAKCCLIVSGLFSIDNSAAGGSLAEQVSRVCGSERRGIRVTAWSGLPAGSGLGTSSILAAAVLAALHRWTGLDIDLDRLVRGVLAVEQLLSTGGGWQDQVGGLYPGIKVARSPKGLPLRVQVTPLEPPAGFLDRLDSSLILLYSGSTRLARNLLQEAVRSWHCRDASVVSIIAGLVDDAESVAKAVELGDLSLICQCIRRYRGRKLAMAPGSESAQLTSLLDRLENFDATESDGSSADVRVSSAAILCGAGGGGFLAALLPPATRNRLLAEAASDGILPGSGGARLHTVR</sequence>
<evidence type="ECO:0000256" key="4">
    <source>
        <dbReference type="ARBA" id="ARBA00022840"/>
    </source>
</evidence>
<reference evidence="8" key="1">
    <citation type="submission" date="2016-11" db="UniProtKB">
        <authorList>
            <consortium name="WormBaseParasite"/>
        </authorList>
    </citation>
    <scope>IDENTIFICATION</scope>
</reference>
<dbReference type="GO" id="GO:0050201">
    <property type="term" value="F:fucokinase activity"/>
    <property type="evidence" value="ECO:0007669"/>
    <property type="project" value="TreeGrafter"/>
</dbReference>
<keyword evidence="4" id="KW-0067">ATP-binding</keyword>
<evidence type="ECO:0000259" key="6">
    <source>
        <dbReference type="Pfam" id="PF07959"/>
    </source>
</evidence>
<dbReference type="InterPro" id="IPR012887">
    <property type="entry name" value="GDP_fucose_pyrophosphorylase"/>
</dbReference>
<evidence type="ECO:0000259" key="5">
    <source>
        <dbReference type="Pfam" id="PF00288"/>
    </source>
</evidence>
<evidence type="ECO:0000256" key="3">
    <source>
        <dbReference type="ARBA" id="ARBA00022777"/>
    </source>
</evidence>
<keyword evidence="7" id="KW-1185">Reference proteome</keyword>
<name>A0A1I8HV92_9PLAT</name>
<evidence type="ECO:0000256" key="1">
    <source>
        <dbReference type="ARBA" id="ARBA00022679"/>
    </source>
</evidence>
<dbReference type="GO" id="GO:0005524">
    <property type="term" value="F:ATP binding"/>
    <property type="evidence" value="ECO:0007669"/>
    <property type="project" value="UniProtKB-KW"/>
</dbReference>
<dbReference type="Proteomes" id="UP000095280">
    <property type="component" value="Unplaced"/>
</dbReference>
<dbReference type="Gene3D" id="3.30.230.120">
    <property type="match status" value="2"/>
</dbReference>
<organism evidence="7 8">
    <name type="scientific">Macrostomum lignano</name>
    <dbReference type="NCBI Taxonomy" id="282301"/>
    <lineage>
        <taxon>Eukaryota</taxon>
        <taxon>Metazoa</taxon>
        <taxon>Spiralia</taxon>
        <taxon>Lophotrochozoa</taxon>
        <taxon>Platyhelminthes</taxon>
        <taxon>Rhabditophora</taxon>
        <taxon>Macrostomorpha</taxon>
        <taxon>Macrostomida</taxon>
        <taxon>Macrostomidae</taxon>
        <taxon>Macrostomum</taxon>
    </lineage>
</organism>
<accession>A0A1I8HV92</accession>
<dbReference type="SUPFAM" id="SSF54211">
    <property type="entry name" value="Ribosomal protein S5 domain 2-like"/>
    <property type="match status" value="1"/>
</dbReference>
<keyword evidence="1" id="KW-0808">Transferase</keyword>
<dbReference type="PRINTS" id="PR00959">
    <property type="entry name" value="MEVGALKINASE"/>
</dbReference>
<dbReference type="Pfam" id="PF00288">
    <property type="entry name" value="GHMP_kinases_N"/>
    <property type="match status" value="1"/>
</dbReference>
<dbReference type="PANTHER" id="PTHR32463">
    <property type="entry name" value="L-FUCOSE KINASE"/>
    <property type="match status" value="1"/>
</dbReference>
<dbReference type="PANTHER" id="PTHR32463:SF0">
    <property type="entry name" value="L-FUCOSE KINASE"/>
    <property type="match status" value="1"/>
</dbReference>
<evidence type="ECO:0000313" key="8">
    <source>
        <dbReference type="WBParaSite" id="maker-uti_cns_0008094-snap-gene-0.8-mRNA-1"/>
    </source>
</evidence>
<evidence type="ECO:0000256" key="2">
    <source>
        <dbReference type="ARBA" id="ARBA00022741"/>
    </source>
</evidence>
<dbReference type="InterPro" id="IPR020568">
    <property type="entry name" value="Ribosomal_Su5_D2-typ_SF"/>
</dbReference>
<feature type="domain" description="GHMP kinase N-terminal" evidence="5">
    <location>
        <begin position="987"/>
        <end position="1063"/>
    </location>
</feature>
<dbReference type="InterPro" id="IPR052203">
    <property type="entry name" value="GHMP_Kinase-Related"/>
</dbReference>
<dbReference type="Pfam" id="PF07959">
    <property type="entry name" value="Fucose_pyrophosphorylase"/>
    <property type="match status" value="1"/>
</dbReference>
<dbReference type="InterPro" id="IPR036554">
    <property type="entry name" value="GHMP_kinase_C_sf"/>
</dbReference>
<dbReference type="WBParaSite" id="maker-uti_cns_0008094-snap-gene-0.8-mRNA-1">
    <property type="protein sequence ID" value="maker-uti_cns_0008094-snap-gene-0.8-mRNA-1"/>
    <property type="gene ID" value="maker-uti_cns_0008094-snap-gene-0.8"/>
</dbReference>
<proteinExistence type="predicted"/>
<evidence type="ECO:0000313" key="7">
    <source>
        <dbReference type="Proteomes" id="UP000095280"/>
    </source>
</evidence>